<comment type="caution">
    <text evidence="5">The sequence shown here is derived from an EMBL/GenBank/DDBJ whole genome shotgun (WGS) entry which is preliminary data.</text>
</comment>
<gene>
    <name evidence="5" type="ORF">BM536_036425</name>
</gene>
<sequence length="100" mass="10275">MVLGARRTDEIEPHLAAGATGVLTDDITAGQLVEALRTVAAGGLVMVLGARPKPSGPPRRAYDDSAIPGLSPREREILTLLARGRDTAAIAVALGLSPNP</sequence>
<dbReference type="PROSITE" id="PS50043">
    <property type="entry name" value="HTH_LUXR_2"/>
    <property type="match status" value="1"/>
</dbReference>
<accession>A0A1V6MIH3</accession>
<dbReference type="InterPro" id="IPR039420">
    <property type="entry name" value="WalR-like"/>
</dbReference>
<evidence type="ECO:0000256" key="1">
    <source>
        <dbReference type="ARBA" id="ARBA00023015"/>
    </source>
</evidence>
<dbReference type="STRING" id="114686.BM536_036425"/>
<dbReference type="GO" id="GO:0003677">
    <property type="term" value="F:DNA binding"/>
    <property type="evidence" value="ECO:0007669"/>
    <property type="project" value="UniProtKB-KW"/>
</dbReference>
<dbReference type="Gene3D" id="3.40.50.2300">
    <property type="match status" value="1"/>
</dbReference>
<dbReference type="InterPro" id="IPR016032">
    <property type="entry name" value="Sig_transdc_resp-reg_C-effctor"/>
</dbReference>
<feature type="domain" description="HTH luxR-type" evidence="4">
    <location>
        <begin position="63"/>
        <end position="100"/>
    </location>
</feature>
<evidence type="ECO:0000259" key="4">
    <source>
        <dbReference type="PROSITE" id="PS50043"/>
    </source>
</evidence>
<dbReference type="AlphaFoldDB" id="A0A1V6MIH3"/>
<reference evidence="6" key="1">
    <citation type="submission" date="2016-11" db="EMBL/GenBank/DDBJ databases">
        <authorList>
            <person name="Schniete J.K."/>
            <person name="Salih T."/>
            <person name="Algora Gallardo L."/>
            <person name="Martinez Fernandez S."/>
            <person name="Herron P.R."/>
        </authorList>
    </citation>
    <scope>NUCLEOTIDE SEQUENCE [LARGE SCALE GENOMIC DNA]</scope>
    <source>
        <strain evidence="6">DSM 41896</strain>
    </source>
</reference>
<dbReference type="OrthoDB" id="3171430at2"/>
<evidence type="ECO:0000256" key="3">
    <source>
        <dbReference type="ARBA" id="ARBA00023163"/>
    </source>
</evidence>
<reference evidence="5 6" key="2">
    <citation type="submission" date="2017-02" db="EMBL/GenBank/DDBJ databases">
        <title>Draft genome sequence of Streptomyces phaeoluteigriseus type strain DSM41896.</title>
        <authorList>
            <person name="Salih T.S."/>
            <person name="Algora Gallardo L."/>
            <person name="Melo Santos T."/>
            <person name="Filgueira Martinez S."/>
            <person name="Herron P.R."/>
        </authorList>
    </citation>
    <scope>NUCLEOTIDE SEQUENCE [LARGE SCALE GENOMIC DNA]</scope>
    <source>
        <strain evidence="5 6">DSM 41896</strain>
    </source>
</reference>
<proteinExistence type="predicted"/>
<organism evidence="5 6">
    <name type="scientific">Streptomyces phaeoluteigriseus</name>
    <dbReference type="NCBI Taxonomy" id="114686"/>
    <lineage>
        <taxon>Bacteria</taxon>
        <taxon>Bacillati</taxon>
        <taxon>Actinomycetota</taxon>
        <taxon>Actinomycetes</taxon>
        <taxon>Kitasatosporales</taxon>
        <taxon>Streptomycetaceae</taxon>
        <taxon>Streptomyces</taxon>
        <taxon>Streptomyces aurantiacus group</taxon>
    </lineage>
</organism>
<dbReference type="GO" id="GO:0006355">
    <property type="term" value="P:regulation of DNA-templated transcription"/>
    <property type="evidence" value="ECO:0007669"/>
    <property type="project" value="InterPro"/>
</dbReference>
<dbReference type="Proteomes" id="UP000184286">
    <property type="component" value="Unassembled WGS sequence"/>
</dbReference>
<name>A0A1V6MIH3_9ACTN</name>
<keyword evidence="1" id="KW-0805">Transcription regulation</keyword>
<dbReference type="EMBL" id="MPOH02000022">
    <property type="protein sequence ID" value="OQD52097.1"/>
    <property type="molecule type" value="Genomic_DNA"/>
</dbReference>
<dbReference type="Pfam" id="PF00196">
    <property type="entry name" value="GerE"/>
    <property type="match status" value="1"/>
</dbReference>
<dbReference type="PANTHER" id="PTHR43214">
    <property type="entry name" value="TWO-COMPONENT RESPONSE REGULATOR"/>
    <property type="match status" value="1"/>
</dbReference>
<evidence type="ECO:0000313" key="5">
    <source>
        <dbReference type="EMBL" id="OQD52097.1"/>
    </source>
</evidence>
<dbReference type="PANTHER" id="PTHR43214:SF24">
    <property type="entry name" value="TRANSCRIPTIONAL REGULATORY PROTEIN NARL-RELATED"/>
    <property type="match status" value="1"/>
</dbReference>
<dbReference type="SUPFAM" id="SSF46894">
    <property type="entry name" value="C-terminal effector domain of the bipartite response regulators"/>
    <property type="match status" value="1"/>
</dbReference>
<dbReference type="PRINTS" id="PR00038">
    <property type="entry name" value="HTHLUXR"/>
</dbReference>
<evidence type="ECO:0000313" key="6">
    <source>
        <dbReference type="Proteomes" id="UP000184286"/>
    </source>
</evidence>
<protein>
    <recommendedName>
        <fullName evidence="4">HTH luxR-type domain-containing protein</fullName>
    </recommendedName>
</protein>
<dbReference type="InterPro" id="IPR000792">
    <property type="entry name" value="Tscrpt_reg_LuxR_C"/>
</dbReference>
<keyword evidence="3" id="KW-0804">Transcription</keyword>
<evidence type="ECO:0000256" key="2">
    <source>
        <dbReference type="ARBA" id="ARBA00023125"/>
    </source>
</evidence>
<keyword evidence="2" id="KW-0238">DNA-binding</keyword>